<feature type="binding site" evidence="5">
    <location>
        <position position="44"/>
    </location>
    <ligand>
        <name>substrate</name>
    </ligand>
</feature>
<dbReference type="InterPro" id="IPR013448">
    <property type="entry name" value="L-rhamnose_mutarotase"/>
</dbReference>
<dbReference type="SUPFAM" id="SSF54909">
    <property type="entry name" value="Dimeric alpha+beta barrel"/>
    <property type="match status" value="1"/>
</dbReference>
<dbReference type="Pfam" id="PF05336">
    <property type="entry name" value="rhaM"/>
    <property type="match status" value="1"/>
</dbReference>
<keyword evidence="2 5" id="KW-0413">Isomerase</keyword>
<dbReference type="GO" id="GO:0062192">
    <property type="term" value="F:L-rhamnose mutarotase activity"/>
    <property type="evidence" value="ECO:0007669"/>
    <property type="project" value="UniProtKB-UniRule"/>
</dbReference>
<dbReference type="EC" id="5.1.3.32" evidence="5 6"/>
<comment type="pathway">
    <text evidence="5">Carbohydrate metabolism; L-rhamnose metabolism.</text>
</comment>
<comment type="function">
    <text evidence="5">Involved in the anomeric conversion of L-rhamnose.</text>
</comment>
<evidence type="ECO:0000256" key="4">
    <source>
        <dbReference type="ARBA" id="ARBA00023308"/>
    </source>
</evidence>
<evidence type="ECO:0000313" key="7">
    <source>
        <dbReference type="EMBL" id="KPC53193.1"/>
    </source>
</evidence>
<dbReference type="PANTHER" id="PTHR34389:SF2">
    <property type="entry name" value="L-RHAMNOSE MUTAROTASE"/>
    <property type="match status" value="1"/>
</dbReference>
<dbReference type="RefSeq" id="WP_053937446.1">
    <property type="nucleotide sequence ID" value="NZ_LAQT01000007.1"/>
</dbReference>
<accession>A0A0N0GNV8</accession>
<dbReference type="Gene3D" id="3.30.70.100">
    <property type="match status" value="1"/>
</dbReference>
<dbReference type="NCBIfam" id="TIGR02625">
    <property type="entry name" value="YiiL_rotase"/>
    <property type="match status" value="1"/>
</dbReference>
<dbReference type="GO" id="GO:0005737">
    <property type="term" value="C:cytoplasm"/>
    <property type="evidence" value="ECO:0007669"/>
    <property type="project" value="UniProtKB-SubCell"/>
</dbReference>
<name>A0A0N0GNV8_9NEIS</name>
<dbReference type="Proteomes" id="UP000037939">
    <property type="component" value="Unassembled WGS sequence"/>
</dbReference>
<comment type="catalytic activity">
    <reaction evidence="5">
        <text>alpha-L-rhamnose = beta-L-rhamnose</text>
        <dbReference type="Rhea" id="RHEA:25584"/>
        <dbReference type="ChEBI" id="CHEBI:27586"/>
        <dbReference type="ChEBI" id="CHEBI:27907"/>
        <dbReference type="EC" id="5.1.3.32"/>
    </reaction>
</comment>
<dbReference type="HAMAP" id="MF_01663">
    <property type="entry name" value="L_rham_rotase"/>
    <property type="match status" value="1"/>
</dbReference>
<dbReference type="InterPro" id="IPR008000">
    <property type="entry name" value="Rham/fucose_mutarotase"/>
</dbReference>
<dbReference type="AlphaFoldDB" id="A0A0N0GNV8"/>
<dbReference type="EMBL" id="LAQT01000007">
    <property type="protein sequence ID" value="KPC53193.1"/>
    <property type="molecule type" value="Genomic_DNA"/>
</dbReference>
<reference evidence="7 8" key="1">
    <citation type="submission" date="2015-07" db="EMBL/GenBank/DDBJ databases">
        <title>Draft genome sequence of the Amantichitinum ursilacus IGB-41, a new chitin-degrading bacterium.</title>
        <authorList>
            <person name="Kirstahler P."/>
            <person name="Guenther M."/>
            <person name="Grumaz C."/>
            <person name="Rupp S."/>
            <person name="Zibek S."/>
            <person name="Sohn K."/>
        </authorList>
    </citation>
    <scope>NUCLEOTIDE SEQUENCE [LARGE SCALE GENOMIC DNA]</scope>
    <source>
        <strain evidence="7 8">IGB-41</strain>
    </source>
</reference>
<gene>
    <name evidence="5 7" type="primary">rhaM</name>
    <name evidence="7" type="ORF">WG78_08885</name>
</gene>
<dbReference type="InterPro" id="IPR011008">
    <property type="entry name" value="Dimeric_a/b-barrel"/>
</dbReference>
<comment type="caution">
    <text evidence="7">The sequence shown here is derived from an EMBL/GenBank/DDBJ whole genome shotgun (WGS) entry which is preliminary data.</text>
</comment>
<organism evidence="7 8">
    <name type="scientific">Amantichitinum ursilacus</name>
    <dbReference type="NCBI Taxonomy" id="857265"/>
    <lineage>
        <taxon>Bacteria</taxon>
        <taxon>Pseudomonadati</taxon>
        <taxon>Pseudomonadota</taxon>
        <taxon>Betaproteobacteria</taxon>
        <taxon>Neisseriales</taxon>
        <taxon>Chitinibacteraceae</taxon>
        <taxon>Amantichitinum</taxon>
    </lineage>
</organism>
<evidence type="ECO:0000256" key="5">
    <source>
        <dbReference type="HAMAP-Rule" id="MF_01663"/>
    </source>
</evidence>
<sequence>MAELHTHAFRMQLNHGAAAEYKRRHDQLWPELAHALKAAGIVDYWIFLDEPTHILFAVLKAPADHGMDALPTQAIVRQWWDYMADLMATEPDHAPVQIALQPMFHLA</sequence>
<dbReference type="PANTHER" id="PTHR34389">
    <property type="entry name" value="L-RHAMNOSE MUTAROTASE"/>
    <property type="match status" value="1"/>
</dbReference>
<keyword evidence="4 5" id="KW-0684">Rhamnose metabolism</keyword>
<evidence type="ECO:0000256" key="1">
    <source>
        <dbReference type="ARBA" id="ARBA00022490"/>
    </source>
</evidence>
<evidence type="ECO:0000256" key="3">
    <source>
        <dbReference type="ARBA" id="ARBA00023277"/>
    </source>
</evidence>
<feature type="binding site" evidence="5">
    <location>
        <position position="21"/>
    </location>
    <ligand>
        <name>substrate</name>
    </ligand>
</feature>
<dbReference type="UniPathway" id="UPA00125"/>
<comment type="subcellular location">
    <subcellularLocation>
        <location evidence="5">Cytoplasm</location>
    </subcellularLocation>
</comment>
<evidence type="ECO:0000256" key="2">
    <source>
        <dbReference type="ARBA" id="ARBA00023235"/>
    </source>
</evidence>
<proteinExistence type="inferred from homology"/>
<protein>
    <recommendedName>
        <fullName evidence="5 6">L-rhamnose mutarotase</fullName>
        <ecNumber evidence="5 6">5.1.3.32</ecNumber>
    </recommendedName>
    <alternativeName>
        <fullName evidence="5">Rhamnose 1-epimerase</fullName>
    </alternativeName>
    <alternativeName>
        <fullName evidence="5">Type-3 mutarotase</fullName>
    </alternativeName>
</protein>
<feature type="binding site" evidence="5">
    <location>
        <begin position="79"/>
        <end position="80"/>
    </location>
    <ligand>
        <name>substrate</name>
    </ligand>
</feature>
<dbReference type="STRING" id="857265.WG78_08885"/>
<keyword evidence="3 5" id="KW-0119">Carbohydrate metabolism</keyword>
<keyword evidence="8" id="KW-1185">Reference proteome</keyword>
<comment type="similarity">
    <text evidence="5">Belongs to the rhamnose mutarotase family.</text>
</comment>
<dbReference type="GO" id="GO:0019301">
    <property type="term" value="P:rhamnose catabolic process"/>
    <property type="evidence" value="ECO:0007669"/>
    <property type="project" value="UniProtKB-UniRule"/>
</dbReference>
<evidence type="ECO:0000256" key="6">
    <source>
        <dbReference type="NCBIfam" id="TIGR02625"/>
    </source>
</evidence>
<evidence type="ECO:0000313" key="8">
    <source>
        <dbReference type="Proteomes" id="UP000037939"/>
    </source>
</evidence>
<comment type="subunit">
    <text evidence="5">Homodimer.</text>
</comment>
<feature type="active site" description="Proton donor" evidence="5">
    <location>
        <position position="25"/>
    </location>
</feature>
<keyword evidence="1 5" id="KW-0963">Cytoplasm</keyword>